<dbReference type="EMBL" id="KB908515">
    <property type="protein sequence ID" value="EOA89500.1"/>
    <property type="molecule type" value="Genomic_DNA"/>
</dbReference>
<dbReference type="GeneID" id="19404311"/>
<feature type="region of interest" description="Disordered" evidence="1">
    <location>
        <begin position="253"/>
        <end position="302"/>
    </location>
</feature>
<protein>
    <submittedName>
        <fullName evidence="2">Uncharacterized protein</fullName>
    </submittedName>
</protein>
<keyword evidence="3" id="KW-1185">Reference proteome</keyword>
<proteinExistence type="predicted"/>
<dbReference type="OrthoDB" id="445357at2759"/>
<accession>R0IXJ2</accession>
<gene>
    <name evidence="2" type="ORF">SETTUDRAFT_38000</name>
</gene>
<sequence length="484" mass="53498">MSFQLLLPSNKSHPPDPTSYQTAYCGIVYDQDGNFHHFVRQIDSSHLENGYWKFQSVDDDRRAFSRGFTTPEALLVAADRTDEKFDDITLRWVRGTSDPNLNKALIGTASQHLQTMYEVRHLLSLPMSLRGQIPLYPVTVDARLKQYWEDKYNLQWSITTGPASHSAPLPATHCPDTPSRSQSNPMSPPVQGLRENPVAKAPIEQKSRKAPQPLEANHISLFCQTKATQTTLKQHLTESASCDSVAAMEDYSSTPLQQCPPATPVTMSAPEHVQDQREDGLSFSSPVVLSSSSSSSDVDDDGISPPEFVHRQPTASFVGIGTSVGTPHTPCIRKSAPPISSNMCQAPKVDTLQATTFPQERISSPRYYAEEIRKLPCTDCGNDDGHKPECHIGSISMKADLTVLEYRNLADACQRFDPGPWTTHFDHFPEADPGDASTQIAGIADIIRNENSYKNDAELHKLPDDLMIVLWAFKTSGNVHAIEG</sequence>
<dbReference type="Proteomes" id="UP000016935">
    <property type="component" value="Unassembled WGS sequence"/>
</dbReference>
<dbReference type="eggNOG" id="ENOG502RA6S">
    <property type="taxonomic scope" value="Eukaryota"/>
</dbReference>
<reference evidence="2 3" key="2">
    <citation type="journal article" date="2013" name="PLoS Genet.">
        <title>Comparative genome structure, secondary metabolite, and effector coding capacity across Cochliobolus pathogens.</title>
        <authorList>
            <person name="Condon B.J."/>
            <person name="Leng Y."/>
            <person name="Wu D."/>
            <person name="Bushley K.E."/>
            <person name="Ohm R.A."/>
            <person name="Otillar R."/>
            <person name="Martin J."/>
            <person name="Schackwitz W."/>
            <person name="Grimwood J."/>
            <person name="MohdZainudin N."/>
            <person name="Xue C."/>
            <person name="Wang R."/>
            <person name="Manning V.A."/>
            <person name="Dhillon B."/>
            <person name="Tu Z.J."/>
            <person name="Steffenson B.J."/>
            <person name="Salamov A."/>
            <person name="Sun H."/>
            <person name="Lowry S."/>
            <person name="LaButti K."/>
            <person name="Han J."/>
            <person name="Copeland A."/>
            <person name="Lindquist E."/>
            <person name="Barry K."/>
            <person name="Schmutz J."/>
            <person name="Baker S.E."/>
            <person name="Ciuffetti L.M."/>
            <person name="Grigoriev I.V."/>
            <person name="Zhong S."/>
            <person name="Turgeon B.G."/>
        </authorList>
    </citation>
    <scope>NUCLEOTIDE SEQUENCE [LARGE SCALE GENOMIC DNA]</scope>
    <source>
        <strain evidence="3">28A</strain>
    </source>
</reference>
<dbReference type="AlphaFoldDB" id="R0IXJ2"/>
<evidence type="ECO:0000313" key="3">
    <source>
        <dbReference type="Proteomes" id="UP000016935"/>
    </source>
</evidence>
<name>R0IXJ2_EXST2</name>
<organism evidence="2 3">
    <name type="scientific">Exserohilum turcicum (strain 28A)</name>
    <name type="common">Northern leaf blight fungus</name>
    <name type="synonym">Setosphaeria turcica</name>
    <dbReference type="NCBI Taxonomy" id="671987"/>
    <lineage>
        <taxon>Eukaryota</taxon>
        <taxon>Fungi</taxon>
        <taxon>Dikarya</taxon>
        <taxon>Ascomycota</taxon>
        <taxon>Pezizomycotina</taxon>
        <taxon>Dothideomycetes</taxon>
        <taxon>Pleosporomycetidae</taxon>
        <taxon>Pleosporales</taxon>
        <taxon>Pleosporineae</taxon>
        <taxon>Pleosporaceae</taxon>
        <taxon>Exserohilum</taxon>
    </lineage>
</organism>
<dbReference type="RefSeq" id="XP_008022934.1">
    <property type="nucleotide sequence ID" value="XM_008024743.1"/>
</dbReference>
<evidence type="ECO:0000256" key="1">
    <source>
        <dbReference type="SAM" id="MobiDB-lite"/>
    </source>
</evidence>
<dbReference type="HOGENOM" id="CLU_479908_0_0_1"/>
<evidence type="ECO:0000313" key="2">
    <source>
        <dbReference type="EMBL" id="EOA89500.1"/>
    </source>
</evidence>
<feature type="region of interest" description="Disordered" evidence="1">
    <location>
        <begin position="163"/>
        <end position="194"/>
    </location>
</feature>
<feature type="compositionally biased region" description="Low complexity" evidence="1">
    <location>
        <begin position="282"/>
        <end position="296"/>
    </location>
</feature>
<reference evidence="2 3" key="1">
    <citation type="journal article" date="2012" name="PLoS Pathog.">
        <title>Diverse lifestyles and strategies of plant pathogenesis encoded in the genomes of eighteen Dothideomycetes fungi.</title>
        <authorList>
            <person name="Ohm R.A."/>
            <person name="Feau N."/>
            <person name="Henrissat B."/>
            <person name="Schoch C.L."/>
            <person name="Horwitz B.A."/>
            <person name="Barry K.W."/>
            <person name="Condon B.J."/>
            <person name="Copeland A.C."/>
            <person name="Dhillon B."/>
            <person name="Glaser F."/>
            <person name="Hesse C.N."/>
            <person name="Kosti I."/>
            <person name="LaButti K."/>
            <person name="Lindquist E.A."/>
            <person name="Lucas S."/>
            <person name="Salamov A.A."/>
            <person name="Bradshaw R.E."/>
            <person name="Ciuffetti L."/>
            <person name="Hamelin R.C."/>
            <person name="Kema G.H.J."/>
            <person name="Lawrence C."/>
            <person name="Scott J.A."/>
            <person name="Spatafora J.W."/>
            <person name="Turgeon B.G."/>
            <person name="de Wit P.J.G.M."/>
            <person name="Zhong S."/>
            <person name="Goodwin S.B."/>
            <person name="Grigoriev I.V."/>
        </authorList>
    </citation>
    <scope>NUCLEOTIDE SEQUENCE [LARGE SCALE GENOMIC DNA]</scope>
    <source>
        <strain evidence="3">28A</strain>
    </source>
</reference>